<proteinExistence type="predicted"/>
<name>A0AAD7WKU7_9TELE</name>
<dbReference type="Proteomes" id="UP001221898">
    <property type="component" value="Unassembled WGS sequence"/>
</dbReference>
<evidence type="ECO:0000256" key="1">
    <source>
        <dbReference type="SAM" id="MobiDB-lite"/>
    </source>
</evidence>
<sequence length="121" mass="13977">MIAFNTKQLSKPKVIGAPRQRRCTPQLKSDQRSAGGQYERYKGGVKDLLKKYDMKSLRPREDGYRQTDRHTPVCFLPQKDTLHLEDILSQETIFLRQRDDRLAQLGLTTHVPYTPAPPVAR</sequence>
<organism evidence="2 3">
    <name type="scientific">Aldrovandia affinis</name>
    <dbReference type="NCBI Taxonomy" id="143900"/>
    <lineage>
        <taxon>Eukaryota</taxon>
        <taxon>Metazoa</taxon>
        <taxon>Chordata</taxon>
        <taxon>Craniata</taxon>
        <taxon>Vertebrata</taxon>
        <taxon>Euteleostomi</taxon>
        <taxon>Actinopterygii</taxon>
        <taxon>Neopterygii</taxon>
        <taxon>Teleostei</taxon>
        <taxon>Notacanthiformes</taxon>
        <taxon>Halosauridae</taxon>
        <taxon>Aldrovandia</taxon>
    </lineage>
</organism>
<accession>A0AAD7WKU7</accession>
<keyword evidence="3" id="KW-1185">Reference proteome</keyword>
<dbReference type="EMBL" id="JAINUG010000075">
    <property type="protein sequence ID" value="KAJ8400558.1"/>
    <property type="molecule type" value="Genomic_DNA"/>
</dbReference>
<comment type="caution">
    <text evidence="2">The sequence shown here is derived from an EMBL/GenBank/DDBJ whole genome shotgun (WGS) entry which is preliminary data.</text>
</comment>
<evidence type="ECO:0000313" key="2">
    <source>
        <dbReference type="EMBL" id="KAJ8400558.1"/>
    </source>
</evidence>
<dbReference type="AlphaFoldDB" id="A0AAD7WKU7"/>
<reference evidence="2" key="1">
    <citation type="journal article" date="2023" name="Science">
        <title>Genome structures resolve the early diversification of teleost fishes.</title>
        <authorList>
            <person name="Parey E."/>
            <person name="Louis A."/>
            <person name="Montfort J."/>
            <person name="Bouchez O."/>
            <person name="Roques C."/>
            <person name="Iampietro C."/>
            <person name="Lluch J."/>
            <person name="Castinel A."/>
            <person name="Donnadieu C."/>
            <person name="Desvignes T."/>
            <person name="Floi Bucao C."/>
            <person name="Jouanno E."/>
            <person name="Wen M."/>
            <person name="Mejri S."/>
            <person name="Dirks R."/>
            <person name="Jansen H."/>
            <person name="Henkel C."/>
            <person name="Chen W.J."/>
            <person name="Zahm M."/>
            <person name="Cabau C."/>
            <person name="Klopp C."/>
            <person name="Thompson A.W."/>
            <person name="Robinson-Rechavi M."/>
            <person name="Braasch I."/>
            <person name="Lecointre G."/>
            <person name="Bobe J."/>
            <person name="Postlethwait J.H."/>
            <person name="Berthelot C."/>
            <person name="Roest Crollius H."/>
            <person name="Guiguen Y."/>
        </authorList>
    </citation>
    <scope>NUCLEOTIDE SEQUENCE</scope>
    <source>
        <strain evidence="2">NC1722</strain>
    </source>
</reference>
<protein>
    <submittedName>
        <fullName evidence="2">Uncharacterized protein</fullName>
    </submittedName>
</protein>
<feature type="region of interest" description="Disordered" evidence="1">
    <location>
        <begin position="1"/>
        <end position="37"/>
    </location>
</feature>
<evidence type="ECO:0000313" key="3">
    <source>
        <dbReference type="Proteomes" id="UP001221898"/>
    </source>
</evidence>
<gene>
    <name evidence="2" type="ORF">AAFF_G00393270</name>
</gene>